<sequence length="60" mass="6864">MIEKPPYSKISYPSMPNKEFKWSSGSDVQAIWKKHGWTPPSEKMTPPPPEKAVQPLRRVG</sequence>
<proteinExistence type="predicted"/>
<name>A0A6J5LTR1_9CAUD</name>
<reference evidence="2" key="1">
    <citation type="submission" date="2020-04" db="EMBL/GenBank/DDBJ databases">
        <authorList>
            <person name="Chiriac C."/>
            <person name="Salcher M."/>
            <person name="Ghai R."/>
            <person name="Kavagutti S V."/>
        </authorList>
    </citation>
    <scope>NUCLEOTIDE SEQUENCE</scope>
</reference>
<dbReference type="EMBL" id="LR796319">
    <property type="protein sequence ID" value="CAB4136543.1"/>
    <property type="molecule type" value="Genomic_DNA"/>
</dbReference>
<organism evidence="2">
    <name type="scientific">uncultured Caudovirales phage</name>
    <dbReference type="NCBI Taxonomy" id="2100421"/>
    <lineage>
        <taxon>Viruses</taxon>
        <taxon>Duplodnaviria</taxon>
        <taxon>Heunggongvirae</taxon>
        <taxon>Uroviricota</taxon>
        <taxon>Caudoviricetes</taxon>
        <taxon>Peduoviridae</taxon>
        <taxon>Maltschvirus</taxon>
        <taxon>Maltschvirus maltsch</taxon>
    </lineage>
</organism>
<gene>
    <name evidence="2" type="ORF">UFOVP308_16</name>
</gene>
<evidence type="ECO:0000256" key="1">
    <source>
        <dbReference type="SAM" id="MobiDB-lite"/>
    </source>
</evidence>
<accession>A0A6J5LTR1</accession>
<feature type="region of interest" description="Disordered" evidence="1">
    <location>
        <begin position="35"/>
        <end position="60"/>
    </location>
</feature>
<evidence type="ECO:0000313" key="2">
    <source>
        <dbReference type="EMBL" id="CAB4136543.1"/>
    </source>
</evidence>
<protein>
    <submittedName>
        <fullName evidence="2">Uncharacterized protein</fullName>
    </submittedName>
</protein>